<reference evidence="2 3" key="1">
    <citation type="submission" date="2020-05" db="EMBL/GenBank/DDBJ databases">
        <title>Identification and distribution of gene clusters putatively required for synthesis of sphingolipid metabolism inhibitors in phylogenetically diverse species of the filamentous fungus Fusarium.</title>
        <authorList>
            <person name="Kim H.-S."/>
            <person name="Busman M."/>
            <person name="Brown D.W."/>
            <person name="Divon H."/>
            <person name="Uhlig S."/>
            <person name="Proctor R.H."/>
        </authorList>
    </citation>
    <scope>NUCLEOTIDE SEQUENCE [LARGE SCALE GENOMIC DNA]</scope>
    <source>
        <strain evidence="2 3">NRRL 66235</strain>
    </source>
</reference>
<sequence length="127" mass="14127">MFAKISLPAIIHLAAMIPTTLALGCYSKGPTWDQVNAEWGNPGFPDLAYAMCRQLEGTYGAFEQKEACKNFGNLHVNLWAKNNLGYTRPLYYEECINAALQEMFACSHGSEQNFAGFWFTFDPNSGA</sequence>
<keyword evidence="3" id="KW-1185">Reference proteome</keyword>
<feature type="chain" id="PRO_5034921547" description="Secreted protein" evidence="1">
    <location>
        <begin position="23"/>
        <end position="127"/>
    </location>
</feature>
<feature type="non-terminal residue" evidence="2">
    <location>
        <position position="127"/>
    </location>
</feature>
<keyword evidence="1" id="KW-0732">Signal</keyword>
<dbReference type="OrthoDB" id="3451685at2759"/>
<proteinExistence type="predicted"/>
<organism evidence="2 3">
    <name type="scientific">Fusarium mundagurra</name>
    <dbReference type="NCBI Taxonomy" id="1567541"/>
    <lineage>
        <taxon>Eukaryota</taxon>
        <taxon>Fungi</taxon>
        <taxon>Dikarya</taxon>
        <taxon>Ascomycota</taxon>
        <taxon>Pezizomycotina</taxon>
        <taxon>Sordariomycetes</taxon>
        <taxon>Hypocreomycetidae</taxon>
        <taxon>Hypocreales</taxon>
        <taxon>Nectriaceae</taxon>
        <taxon>Fusarium</taxon>
        <taxon>Fusarium fujikuroi species complex</taxon>
    </lineage>
</organism>
<evidence type="ECO:0000313" key="2">
    <source>
        <dbReference type="EMBL" id="KAF5712257.1"/>
    </source>
</evidence>
<accession>A0A8H6DEM0</accession>
<gene>
    <name evidence="2" type="ORF">FMUND_8530</name>
</gene>
<protein>
    <recommendedName>
        <fullName evidence="4">Secreted protein</fullName>
    </recommendedName>
</protein>
<evidence type="ECO:0000256" key="1">
    <source>
        <dbReference type="SAM" id="SignalP"/>
    </source>
</evidence>
<dbReference type="PROSITE" id="PS51257">
    <property type="entry name" value="PROKAR_LIPOPROTEIN"/>
    <property type="match status" value="1"/>
</dbReference>
<evidence type="ECO:0000313" key="3">
    <source>
        <dbReference type="Proteomes" id="UP000544331"/>
    </source>
</evidence>
<name>A0A8H6DEM0_9HYPO</name>
<dbReference type="EMBL" id="JAAOAN010000282">
    <property type="protein sequence ID" value="KAF5712257.1"/>
    <property type="molecule type" value="Genomic_DNA"/>
</dbReference>
<dbReference type="Proteomes" id="UP000544331">
    <property type="component" value="Unassembled WGS sequence"/>
</dbReference>
<feature type="signal peptide" evidence="1">
    <location>
        <begin position="1"/>
        <end position="22"/>
    </location>
</feature>
<comment type="caution">
    <text evidence="2">The sequence shown here is derived from an EMBL/GenBank/DDBJ whole genome shotgun (WGS) entry which is preliminary data.</text>
</comment>
<evidence type="ECO:0008006" key="4">
    <source>
        <dbReference type="Google" id="ProtNLM"/>
    </source>
</evidence>
<dbReference type="AlphaFoldDB" id="A0A8H6DEM0"/>